<feature type="coiled-coil region" evidence="1">
    <location>
        <begin position="156"/>
        <end position="183"/>
    </location>
</feature>
<reference evidence="3" key="1">
    <citation type="submission" date="2019-10" db="EMBL/GenBank/DDBJ databases">
        <authorList>
            <consortium name="DOE Joint Genome Institute"/>
            <person name="Kuo A."/>
            <person name="Miyauchi S."/>
            <person name="Kiss E."/>
            <person name="Drula E."/>
            <person name="Kohler A."/>
            <person name="Sanchez-Garcia M."/>
            <person name="Andreopoulos B."/>
            <person name="Barry K.W."/>
            <person name="Bonito G."/>
            <person name="Buee M."/>
            <person name="Carver A."/>
            <person name="Chen C."/>
            <person name="Cichocki N."/>
            <person name="Clum A."/>
            <person name="Culley D."/>
            <person name="Crous P.W."/>
            <person name="Fauchery L."/>
            <person name="Girlanda M."/>
            <person name="Hayes R."/>
            <person name="Keri Z."/>
            <person name="LaButti K."/>
            <person name="Lipzen A."/>
            <person name="Lombard V."/>
            <person name="Magnuson J."/>
            <person name="Maillard F."/>
            <person name="Morin E."/>
            <person name="Murat C."/>
            <person name="Nolan M."/>
            <person name="Ohm R."/>
            <person name="Pangilinan J."/>
            <person name="Pereira M."/>
            <person name="Perotto S."/>
            <person name="Peter M."/>
            <person name="Riley R."/>
            <person name="Sitrit Y."/>
            <person name="Stielow B."/>
            <person name="Szollosi G."/>
            <person name="Zifcakova L."/>
            <person name="Stursova M."/>
            <person name="Spatafora J.W."/>
            <person name="Tedersoo L."/>
            <person name="Vaario L.-M."/>
            <person name="Yamada A."/>
            <person name="Yan M."/>
            <person name="Wang P."/>
            <person name="Xu J."/>
            <person name="Bruns T."/>
            <person name="Baldrian P."/>
            <person name="Vilgalys R."/>
            <person name="Henrissat B."/>
            <person name="Grigoriev I.V."/>
            <person name="Hibbett D."/>
            <person name="Nagy L.G."/>
            <person name="Martin F.M."/>
        </authorList>
    </citation>
    <scope>NUCLEOTIDE SEQUENCE</scope>
    <source>
        <strain evidence="3">Prilba</strain>
    </source>
</reference>
<evidence type="ECO:0000256" key="2">
    <source>
        <dbReference type="SAM" id="MobiDB-lite"/>
    </source>
</evidence>
<feature type="region of interest" description="Disordered" evidence="2">
    <location>
        <begin position="243"/>
        <end position="295"/>
    </location>
</feature>
<dbReference type="AlphaFoldDB" id="A0A9P5K085"/>
<organism evidence="3 4">
    <name type="scientific">Russula ochroleuca</name>
    <dbReference type="NCBI Taxonomy" id="152965"/>
    <lineage>
        <taxon>Eukaryota</taxon>
        <taxon>Fungi</taxon>
        <taxon>Dikarya</taxon>
        <taxon>Basidiomycota</taxon>
        <taxon>Agaricomycotina</taxon>
        <taxon>Agaricomycetes</taxon>
        <taxon>Russulales</taxon>
        <taxon>Russulaceae</taxon>
        <taxon>Russula</taxon>
    </lineage>
</organism>
<feature type="compositionally biased region" description="Acidic residues" evidence="2">
    <location>
        <begin position="413"/>
        <end position="426"/>
    </location>
</feature>
<dbReference type="EMBL" id="WHVB01000018">
    <property type="protein sequence ID" value="KAF8473746.1"/>
    <property type="molecule type" value="Genomic_DNA"/>
</dbReference>
<keyword evidence="4" id="KW-1185">Reference proteome</keyword>
<reference evidence="3" key="2">
    <citation type="journal article" date="2020" name="Nat. Commun.">
        <title>Large-scale genome sequencing of mycorrhizal fungi provides insights into the early evolution of symbiotic traits.</title>
        <authorList>
            <person name="Miyauchi S."/>
            <person name="Kiss E."/>
            <person name="Kuo A."/>
            <person name="Drula E."/>
            <person name="Kohler A."/>
            <person name="Sanchez-Garcia M."/>
            <person name="Morin E."/>
            <person name="Andreopoulos B."/>
            <person name="Barry K.W."/>
            <person name="Bonito G."/>
            <person name="Buee M."/>
            <person name="Carver A."/>
            <person name="Chen C."/>
            <person name="Cichocki N."/>
            <person name="Clum A."/>
            <person name="Culley D."/>
            <person name="Crous P.W."/>
            <person name="Fauchery L."/>
            <person name="Girlanda M."/>
            <person name="Hayes R.D."/>
            <person name="Keri Z."/>
            <person name="LaButti K."/>
            <person name="Lipzen A."/>
            <person name="Lombard V."/>
            <person name="Magnuson J."/>
            <person name="Maillard F."/>
            <person name="Murat C."/>
            <person name="Nolan M."/>
            <person name="Ohm R.A."/>
            <person name="Pangilinan J."/>
            <person name="Pereira M.F."/>
            <person name="Perotto S."/>
            <person name="Peter M."/>
            <person name="Pfister S."/>
            <person name="Riley R."/>
            <person name="Sitrit Y."/>
            <person name="Stielow J.B."/>
            <person name="Szollosi G."/>
            <person name="Zifcakova L."/>
            <person name="Stursova M."/>
            <person name="Spatafora J.W."/>
            <person name="Tedersoo L."/>
            <person name="Vaario L.M."/>
            <person name="Yamada A."/>
            <person name="Yan M."/>
            <person name="Wang P."/>
            <person name="Xu J."/>
            <person name="Bruns T."/>
            <person name="Baldrian P."/>
            <person name="Vilgalys R."/>
            <person name="Dunand C."/>
            <person name="Henrissat B."/>
            <person name="Grigoriev I.V."/>
            <person name="Hibbett D."/>
            <person name="Nagy L.G."/>
            <person name="Martin F.M."/>
        </authorList>
    </citation>
    <scope>NUCLEOTIDE SEQUENCE</scope>
    <source>
        <strain evidence="3">Prilba</strain>
    </source>
</reference>
<dbReference type="Proteomes" id="UP000759537">
    <property type="component" value="Unassembled WGS sequence"/>
</dbReference>
<evidence type="ECO:0000313" key="4">
    <source>
        <dbReference type="Proteomes" id="UP000759537"/>
    </source>
</evidence>
<sequence>MGPAHNSSSNAVNHKDNQIADLELELAAHASRAAKLHARLMATLDTLDTERHAYAEEISDERRQRVALQAQLRVASAERATIESERDSLREGVLHLIEKVELCNDYSLWPHSSLSMTSLAPPTQPRHPHEQQSQSTWTASSRAYSAALITALREECERERRTHSESLRRIAELEAQLARREAELEEPYYGSTPVNISLVDPPLPQLSRDGAIRVLQQSAARNEAITHEIASLVQKLEDAHADLEKENSPHSSPVMTTPPPPPRIVLNSPPSPVSPTPQRHHSPVPSSSSETSSPILKARRLSTSPSPLVLSPRVASPPADIARQIAAVTQDLAGLRAEEQRLIHTRAQPQQAYAPPVNNNSPTDAASKQTFRRVLLIEEECIRLRAELAASTAREAALREMLEPLPAPVPTPTEEDVFGDDEDDSQPMDLATPLQPTVLLDPEDL</sequence>
<proteinExistence type="predicted"/>
<comment type="caution">
    <text evidence="3">The sequence shown here is derived from an EMBL/GenBank/DDBJ whole genome shotgun (WGS) entry which is preliminary data.</text>
</comment>
<accession>A0A9P5K085</accession>
<dbReference type="OrthoDB" id="2800708at2759"/>
<feature type="coiled-coil region" evidence="1">
    <location>
        <begin position="19"/>
        <end position="78"/>
    </location>
</feature>
<gene>
    <name evidence="3" type="ORF">DFH94DRAFT_806969</name>
</gene>
<feature type="region of interest" description="Disordered" evidence="2">
    <location>
        <begin position="117"/>
        <end position="139"/>
    </location>
</feature>
<evidence type="ECO:0000256" key="1">
    <source>
        <dbReference type="SAM" id="Coils"/>
    </source>
</evidence>
<feature type="compositionally biased region" description="Low complexity" evidence="2">
    <location>
        <begin position="283"/>
        <end position="294"/>
    </location>
</feature>
<keyword evidence="1" id="KW-0175">Coiled coil</keyword>
<evidence type="ECO:0000313" key="3">
    <source>
        <dbReference type="EMBL" id="KAF8473746.1"/>
    </source>
</evidence>
<name>A0A9P5K085_9AGAM</name>
<feature type="region of interest" description="Disordered" evidence="2">
    <location>
        <begin position="401"/>
        <end position="445"/>
    </location>
</feature>
<protein>
    <submittedName>
        <fullName evidence="3">Uncharacterized protein</fullName>
    </submittedName>
</protein>
<feature type="compositionally biased region" description="Pro residues" evidence="2">
    <location>
        <begin position="256"/>
        <end position="275"/>
    </location>
</feature>